<accession>A0A919ICC9</accession>
<comment type="caution">
    <text evidence="4">The sequence shown here is derived from an EMBL/GenBank/DDBJ whole genome shotgun (WGS) entry which is preliminary data.</text>
</comment>
<feature type="transmembrane region" description="Helical" evidence="2">
    <location>
        <begin position="360"/>
        <end position="384"/>
    </location>
</feature>
<sequence>MSVAAPAPASSADPPSETSATPGTKPREWPVHLSFAVVALSFAVYVTSGLWRDPFTHVLSDNVGDQAFFEWLMGYGYYTVTQGSDPFFAQLLNAPLGVNLAANTSITVYTVLMTPVTHFAGPQISFVTVLTLNLAGSAFVWYLFLRRWLVKNAVAAAVAGLFCGFAPGFISHANGHLNWTAGWVAPVVVWQVLKLREEGRLRWLRNGVVLGLLLAVGFSIAAEGLFFTALGSGVFVLAWSLSKAVHEEARAALPRVAAALGVTAVVAGSLLAYPLYMHFAGPQTFSGTGFNQDYFAEDAAAYLSYANRSLGGLFGWHADVAPNRTEETSFFGVPLVLLMIVAFVLLWRRSDPGRRATLRAVGIVGLFYLVLSLGPVLHVNKHFFNGFPMPYKALKELPLFDSALPSRFALGVVGVFGILLALLIDQLLAKRPSGGLLNTALAAAIVVSLLPVVPLPLRIQHRAPEPAFIADGLWKNYVTEGGSLSSLPFAMNVTADGQRWQAYTMARGGQQFKIPDGYFLGPQTTGEEGKKQAGRIGSVPLATDWLFLRAAWYGYVASLSNADRAQARADFEYWGLDAVFLAPEITGSDHQPLNRAAVEETARDLLGEPEQVGGVLVWRIRRGVDPVDR</sequence>
<keyword evidence="4" id="KW-0808">Transferase</keyword>
<feature type="compositionally biased region" description="Low complexity" evidence="1">
    <location>
        <begin position="1"/>
        <end position="22"/>
    </location>
</feature>
<feature type="transmembrane region" description="Helical" evidence="2">
    <location>
        <begin position="124"/>
        <end position="145"/>
    </location>
</feature>
<feature type="region of interest" description="Disordered" evidence="1">
    <location>
        <begin position="1"/>
        <end position="25"/>
    </location>
</feature>
<feature type="transmembrane region" description="Helical" evidence="2">
    <location>
        <begin position="436"/>
        <end position="457"/>
    </location>
</feature>
<evidence type="ECO:0000256" key="2">
    <source>
        <dbReference type="SAM" id="Phobius"/>
    </source>
</evidence>
<keyword evidence="2" id="KW-1133">Transmembrane helix</keyword>
<gene>
    <name evidence="4" type="ORF">Acy02nite_10550</name>
</gene>
<feature type="transmembrane region" description="Helical" evidence="2">
    <location>
        <begin position="31"/>
        <end position="51"/>
    </location>
</feature>
<feature type="domain" description="DUF6311" evidence="3">
    <location>
        <begin position="72"/>
        <end position="422"/>
    </location>
</feature>
<keyword evidence="2" id="KW-0812">Transmembrane</keyword>
<dbReference type="RefSeq" id="WP_203738631.1">
    <property type="nucleotide sequence ID" value="NZ_BAAAUC010000060.1"/>
</dbReference>
<feature type="transmembrane region" description="Helical" evidence="2">
    <location>
        <begin position="226"/>
        <end position="245"/>
    </location>
</feature>
<evidence type="ECO:0000259" key="3">
    <source>
        <dbReference type="Pfam" id="PF19830"/>
    </source>
</evidence>
<organism evidence="4 5">
    <name type="scientific">Actinoplanes cyaneus</name>
    <dbReference type="NCBI Taxonomy" id="52696"/>
    <lineage>
        <taxon>Bacteria</taxon>
        <taxon>Bacillati</taxon>
        <taxon>Actinomycetota</taxon>
        <taxon>Actinomycetes</taxon>
        <taxon>Micromonosporales</taxon>
        <taxon>Micromonosporaceae</taxon>
        <taxon>Actinoplanes</taxon>
    </lineage>
</organism>
<feature type="transmembrane region" description="Helical" evidence="2">
    <location>
        <begin position="257"/>
        <end position="276"/>
    </location>
</feature>
<evidence type="ECO:0000313" key="4">
    <source>
        <dbReference type="EMBL" id="GID63174.1"/>
    </source>
</evidence>
<evidence type="ECO:0000313" key="5">
    <source>
        <dbReference type="Proteomes" id="UP000619479"/>
    </source>
</evidence>
<dbReference type="Pfam" id="PF19830">
    <property type="entry name" value="DUF6311"/>
    <property type="match status" value="1"/>
</dbReference>
<feature type="transmembrane region" description="Helical" evidence="2">
    <location>
        <begin position="152"/>
        <end position="170"/>
    </location>
</feature>
<reference evidence="4" key="1">
    <citation type="submission" date="2021-01" db="EMBL/GenBank/DDBJ databases">
        <title>Whole genome shotgun sequence of Actinoplanes cyaneus NBRC 14990.</title>
        <authorList>
            <person name="Komaki H."/>
            <person name="Tamura T."/>
        </authorList>
    </citation>
    <scope>NUCLEOTIDE SEQUENCE</scope>
    <source>
        <strain evidence="4">NBRC 14990</strain>
    </source>
</reference>
<keyword evidence="5" id="KW-1185">Reference proteome</keyword>
<dbReference type="Proteomes" id="UP000619479">
    <property type="component" value="Unassembled WGS sequence"/>
</dbReference>
<dbReference type="AlphaFoldDB" id="A0A919ICC9"/>
<evidence type="ECO:0000256" key="1">
    <source>
        <dbReference type="SAM" id="MobiDB-lite"/>
    </source>
</evidence>
<protein>
    <submittedName>
        <fullName evidence="4">Glycosyl transferase</fullName>
    </submittedName>
</protein>
<dbReference type="GO" id="GO:0016740">
    <property type="term" value="F:transferase activity"/>
    <property type="evidence" value="ECO:0007669"/>
    <property type="project" value="UniProtKB-KW"/>
</dbReference>
<feature type="transmembrane region" description="Helical" evidence="2">
    <location>
        <begin position="404"/>
        <end position="424"/>
    </location>
</feature>
<dbReference type="InterPro" id="IPR046278">
    <property type="entry name" value="DUF6311"/>
</dbReference>
<proteinExistence type="predicted"/>
<name>A0A919ICC9_9ACTN</name>
<dbReference type="EMBL" id="BOMH01000007">
    <property type="protein sequence ID" value="GID63174.1"/>
    <property type="molecule type" value="Genomic_DNA"/>
</dbReference>
<feature type="transmembrane region" description="Helical" evidence="2">
    <location>
        <begin position="329"/>
        <end position="348"/>
    </location>
</feature>
<keyword evidence="2" id="KW-0472">Membrane</keyword>